<dbReference type="Proteomes" id="UP000078555">
    <property type="component" value="Unassembled WGS sequence"/>
</dbReference>
<dbReference type="EMBL" id="FLRD01000125">
    <property type="protein sequence ID" value="SBT42819.1"/>
    <property type="molecule type" value="Genomic_DNA"/>
</dbReference>
<reference evidence="3 4" key="2">
    <citation type="submission" date="2016-05" db="EMBL/GenBank/DDBJ databases">
        <authorList>
            <person name="Naeem Raeece"/>
        </authorList>
    </citation>
    <scope>NUCLEOTIDE SEQUENCE [LARGE SCALE GENOMIC DNA]</scope>
</reference>
<protein>
    <submittedName>
        <fullName evidence="2">Uncharacterized protein</fullName>
    </submittedName>
</protein>
<dbReference type="EMBL" id="FLRE01000166">
    <property type="protein sequence ID" value="SBT43295.1"/>
    <property type="molecule type" value="Genomic_DNA"/>
</dbReference>
<accession>A0A1A8ZHE9</accession>
<evidence type="ECO:0000313" key="3">
    <source>
        <dbReference type="Proteomes" id="UP000078550"/>
    </source>
</evidence>
<organism evidence="2 3">
    <name type="scientific">Plasmodium ovale wallikeri</name>
    <dbReference type="NCBI Taxonomy" id="864142"/>
    <lineage>
        <taxon>Eukaryota</taxon>
        <taxon>Sar</taxon>
        <taxon>Alveolata</taxon>
        <taxon>Apicomplexa</taxon>
        <taxon>Aconoidasida</taxon>
        <taxon>Haemosporida</taxon>
        <taxon>Plasmodiidae</taxon>
        <taxon>Plasmodium</taxon>
        <taxon>Plasmodium (Plasmodium)</taxon>
    </lineage>
</organism>
<gene>
    <name evidence="1" type="ORF">POVWA1_046720</name>
    <name evidence="2" type="ORF">POVWA2_045600</name>
</gene>
<sequence length="97" mass="11538">MYAHNCKRAHEPLDVPFPHSLLHFLYVHLIWRKARNVSKVKGEKSKEAYKREEEVRLDTGKKRSNCKIRKKVYSTKHTHHKKNILLQLVKISYGICT</sequence>
<reference evidence="2" key="1">
    <citation type="submission" date="2016-05" db="EMBL/GenBank/DDBJ databases">
        <authorList>
            <person name="Lavstsen T."/>
            <person name="Jespersen J.S."/>
        </authorList>
    </citation>
    <scope>NUCLEOTIDE SEQUENCE [LARGE SCALE GENOMIC DNA]</scope>
</reference>
<dbReference type="AlphaFoldDB" id="A0A1A8ZHE9"/>
<evidence type="ECO:0000313" key="4">
    <source>
        <dbReference type="Proteomes" id="UP000078555"/>
    </source>
</evidence>
<dbReference type="Proteomes" id="UP000078550">
    <property type="component" value="Unassembled WGS sequence"/>
</dbReference>
<name>A0A1A8ZHE9_PLAOA</name>
<evidence type="ECO:0000313" key="1">
    <source>
        <dbReference type="EMBL" id="SBT42819.1"/>
    </source>
</evidence>
<evidence type="ECO:0000313" key="2">
    <source>
        <dbReference type="EMBL" id="SBT43295.1"/>
    </source>
</evidence>
<keyword evidence="4" id="KW-1185">Reference proteome</keyword>
<proteinExistence type="predicted"/>